<dbReference type="InterPro" id="IPR011527">
    <property type="entry name" value="ABC1_TM_dom"/>
</dbReference>
<evidence type="ECO:0000259" key="11">
    <source>
        <dbReference type="PROSITE" id="PS50893"/>
    </source>
</evidence>
<keyword evidence="4 10" id="KW-0812">Transmembrane</keyword>
<dbReference type="PROSITE" id="PS50893">
    <property type="entry name" value="ABC_TRANSPORTER_2"/>
    <property type="match status" value="2"/>
</dbReference>
<dbReference type="InterPro" id="IPR003439">
    <property type="entry name" value="ABC_transporter-like_ATP-bd"/>
</dbReference>
<dbReference type="SMART" id="SM00382">
    <property type="entry name" value="AAA"/>
    <property type="match status" value="2"/>
</dbReference>
<evidence type="ECO:0000256" key="2">
    <source>
        <dbReference type="ARBA" id="ARBA00022448"/>
    </source>
</evidence>
<feature type="transmembrane region" description="Helical" evidence="10">
    <location>
        <begin position="274"/>
        <end position="291"/>
    </location>
</feature>
<keyword evidence="2" id="KW-0813">Transport</keyword>
<dbReference type="CDD" id="cd18543">
    <property type="entry name" value="ABC_6TM_Rv0194_D1_like"/>
    <property type="match status" value="1"/>
</dbReference>
<evidence type="ECO:0000313" key="13">
    <source>
        <dbReference type="EMBL" id="TQM15058.1"/>
    </source>
</evidence>
<evidence type="ECO:0000259" key="12">
    <source>
        <dbReference type="PROSITE" id="PS50929"/>
    </source>
</evidence>
<evidence type="ECO:0000256" key="4">
    <source>
        <dbReference type="ARBA" id="ARBA00022692"/>
    </source>
</evidence>
<dbReference type="PANTHER" id="PTHR43394">
    <property type="entry name" value="ATP-DEPENDENT PERMEASE MDL1, MITOCHONDRIAL"/>
    <property type="match status" value="1"/>
</dbReference>
<reference evidence="13 14" key="1">
    <citation type="submission" date="2019-06" db="EMBL/GenBank/DDBJ databases">
        <title>Sequencing the genomes of 1000 actinobacteria strains.</title>
        <authorList>
            <person name="Klenk H.-P."/>
        </authorList>
    </citation>
    <scope>NUCLEOTIDE SEQUENCE [LARGE SCALE GENOMIC DNA]</scope>
    <source>
        <strain evidence="13 14">DSM 45301</strain>
    </source>
</reference>
<evidence type="ECO:0000256" key="5">
    <source>
        <dbReference type="ARBA" id="ARBA00022741"/>
    </source>
</evidence>
<feature type="transmembrane region" description="Helical" evidence="10">
    <location>
        <begin position="802"/>
        <end position="826"/>
    </location>
</feature>
<keyword evidence="6 13" id="KW-0067">ATP-binding</keyword>
<dbReference type="Pfam" id="PF00005">
    <property type="entry name" value="ABC_tran"/>
    <property type="match status" value="2"/>
</dbReference>
<dbReference type="SUPFAM" id="SSF90123">
    <property type="entry name" value="ABC transporter transmembrane region"/>
    <property type="match status" value="2"/>
</dbReference>
<dbReference type="PANTHER" id="PTHR43394:SF1">
    <property type="entry name" value="ATP-BINDING CASSETTE SUB-FAMILY B MEMBER 10, MITOCHONDRIAL"/>
    <property type="match status" value="1"/>
</dbReference>
<dbReference type="FunFam" id="3.40.50.300:FF:000299">
    <property type="entry name" value="ABC transporter ATP-binding protein/permease"/>
    <property type="match status" value="2"/>
</dbReference>
<evidence type="ECO:0000256" key="6">
    <source>
        <dbReference type="ARBA" id="ARBA00022840"/>
    </source>
</evidence>
<feature type="transmembrane region" description="Helical" evidence="10">
    <location>
        <begin position="21"/>
        <end position="40"/>
    </location>
</feature>
<dbReference type="InterPro" id="IPR017871">
    <property type="entry name" value="ABC_transporter-like_CS"/>
</dbReference>
<dbReference type="InterPro" id="IPR027417">
    <property type="entry name" value="P-loop_NTPase"/>
</dbReference>
<gene>
    <name evidence="13" type="ORF">FB558_1839</name>
</gene>
<feature type="transmembrane region" description="Helical" evidence="10">
    <location>
        <begin position="690"/>
        <end position="709"/>
    </location>
</feature>
<protein>
    <submittedName>
        <fullName evidence="13">ATP-binding cassette subfamily B protein</fullName>
    </submittedName>
</protein>
<dbReference type="PROSITE" id="PS50929">
    <property type="entry name" value="ABC_TM1F"/>
    <property type="match status" value="2"/>
</dbReference>
<dbReference type="InterPro" id="IPR039421">
    <property type="entry name" value="Type_1_exporter"/>
</dbReference>
<dbReference type="PROSITE" id="PS00211">
    <property type="entry name" value="ABC_TRANSPORTER_1"/>
    <property type="match status" value="1"/>
</dbReference>
<feature type="transmembrane region" description="Helical" evidence="10">
    <location>
        <begin position="134"/>
        <end position="155"/>
    </location>
</feature>
<dbReference type="InterPro" id="IPR036640">
    <property type="entry name" value="ABC1_TM_sf"/>
</dbReference>
<feature type="domain" description="ABC transmembrane type-1" evidence="12">
    <location>
        <begin position="693"/>
        <end position="975"/>
    </location>
</feature>
<sequence>MPDAPSPGWIRRLVRSCLKHRAVAAGALVASVFGVSLEAVGPLLTRVAVDDAVAGSTAVLGTVVVAVLALALVRFGAAFLRRYLAGRLALDVQHDLRRQVFAAVQRLDGERQDALRTGQVVSRAITDLQLVQQLLSMAPLALGAVVLVVVSIGAMLWLSPLLTLVALVLLPAVWCVALRTRARLFPATWSAQQRAADIAQHVEETVAGVRVVKGFGQEQRETATLERGAARLFGERMRAARLTARLNPTLLALPALGQVGVIAVGGWLAMGGSISLGTFLAFSTYVAQLVAPARMLGSLVVSAQLARAGVERVHDLVDSQPDVVDPASPATLPEGPLSVELDGVTFGYSRREPVLDGVTLRVAAGETLAVVGTAGSGKSTIALLLPRFYDPQRGELRLGGVPLPRLRLADLRRELGVVFEEAFLFSDTIRANIAYGRPDASDEEVRAAARAAQVDGFVEALPDGYDTLVGERGLTLSGGQRQRVALARAVLTDPRVLVLDDATSAVDTATEAAIHDTLRTLTAGRTTLLVAHRRSTLALADRIAVLDAGRVVDVGTEAELAQRCPLFRELLAVPEPGASVTRLDEPGRRGAHRGGTVHAPVTAELWPDPEPADGVPQPVRTADAGAVRPGGRGGMGGGMGAAGNMAPTPELLAAVEALPPATEEPRIRGEDPTAPDPGFRLAGLLRPVRALLLVGVSLVALDALGTLALPAVTRMAVDGGITAGAPEVLLTAMLLGIGLVVAGWLVVATQTVVTARAGESLLYLLRVRSYAHLQRLGLDYYERELSGRIMTRMTTDVDALSAFLQTGLAQAVVSVLTIVGVAVALLVTDLELALVALAVLPVLVVATVIFRRVSSTAYAEARERVSIVNADLQENVVGVRVAQAYVREERSASTFGERSAAYRRSRLRAQRYIATYFPFVALLSDVSTAAVLGVGAARVASGEITAGVLTAFLLYLALFFAPVQQLSQVFDSYQQARVGLSRISDLLRTPTSVPPEPAGDPVPAPARLRGEVELRNVGFAYAGAETPALADVCLRVAPGETIALVGATGAGKSTLVKLLARFYDAGTGAVLVDGVDVRRYPLAGYRQRLGIVPQEPHLFTGDVAANIAYARPGASRSEVEAAARAVGAWELVAGLPGGFRHPVGERGQGLSAGQRQLIALARAELADPDLLLYDEATAALDPATEAAVLEAGDRVTARRTAFVVAHRLGTAARADRIVVLDGGRVVEVGPHAELLAAGGHYARLWQAGELEPAA</sequence>
<feature type="transmembrane region" description="Helical" evidence="10">
    <location>
        <begin position="52"/>
        <end position="73"/>
    </location>
</feature>
<keyword evidence="3" id="KW-1003">Cell membrane</keyword>
<comment type="caution">
    <text evidence="13">The sequence shown here is derived from an EMBL/GenBank/DDBJ whole genome shotgun (WGS) entry which is preliminary data.</text>
</comment>
<dbReference type="Pfam" id="PF00664">
    <property type="entry name" value="ABC_membrane"/>
    <property type="match status" value="2"/>
</dbReference>
<organism evidence="13 14">
    <name type="scientific">Pseudonocardia kunmingensis</name>
    <dbReference type="NCBI Taxonomy" id="630975"/>
    <lineage>
        <taxon>Bacteria</taxon>
        <taxon>Bacillati</taxon>
        <taxon>Actinomycetota</taxon>
        <taxon>Actinomycetes</taxon>
        <taxon>Pseudonocardiales</taxon>
        <taxon>Pseudonocardiaceae</taxon>
        <taxon>Pseudonocardia</taxon>
    </lineage>
</organism>
<feature type="transmembrane region" description="Helical" evidence="10">
    <location>
        <begin position="246"/>
        <end position="268"/>
    </location>
</feature>
<evidence type="ECO:0000256" key="9">
    <source>
        <dbReference type="ARBA" id="ARBA00061644"/>
    </source>
</evidence>
<feature type="transmembrane region" description="Helical" evidence="10">
    <location>
        <begin position="913"/>
        <end position="932"/>
    </location>
</feature>
<feature type="transmembrane region" description="Helical" evidence="10">
    <location>
        <begin position="832"/>
        <end position="850"/>
    </location>
</feature>
<dbReference type="CDD" id="cd18546">
    <property type="entry name" value="ABC_6TM_Rv0194_D2_like"/>
    <property type="match status" value="1"/>
</dbReference>
<evidence type="ECO:0000256" key="10">
    <source>
        <dbReference type="SAM" id="Phobius"/>
    </source>
</evidence>
<keyword evidence="14" id="KW-1185">Reference proteome</keyword>
<comment type="subcellular location">
    <subcellularLocation>
        <location evidence="1">Cell membrane</location>
        <topology evidence="1">Multi-pass membrane protein</topology>
    </subcellularLocation>
</comment>
<feature type="transmembrane region" description="Helical" evidence="10">
    <location>
        <begin position="944"/>
        <end position="963"/>
    </location>
</feature>
<dbReference type="AlphaFoldDB" id="A0A543E0F6"/>
<dbReference type="Gene3D" id="3.40.50.300">
    <property type="entry name" value="P-loop containing nucleotide triphosphate hydrolases"/>
    <property type="match status" value="2"/>
</dbReference>
<feature type="domain" description="ABC transmembrane type-1" evidence="12">
    <location>
        <begin position="25"/>
        <end position="305"/>
    </location>
</feature>
<dbReference type="SUPFAM" id="SSF52540">
    <property type="entry name" value="P-loop containing nucleoside triphosphate hydrolases"/>
    <property type="match status" value="2"/>
</dbReference>
<feature type="domain" description="ABC transporter" evidence="11">
    <location>
        <begin position="1012"/>
        <end position="1247"/>
    </location>
</feature>
<feature type="transmembrane region" description="Helical" evidence="10">
    <location>
        <begin position="161"/>
        <end position="178"/>
    </location>
</feature>
<dbReference type="GO" id="GO:0005524">
    <property type="term" value="F:ATP binding"/>
    <property type="evidence" value="ECO:0007669"/>
    <property type="project" value="UniProtKB-KW"/>
</dbReference>
<evidence type="ECO:0000256" key="3">
    <source>
        <dbReference type="ARBA" id="ARBA00022475"/>
    </source>
</evidence>
<evidence type="ECO:0000256" key="7">
    <source>
        <dbReference type="ARBA" id="ARBA00022989"/>
    </source>
</evidence>
<keyword evidence="5" id="KW-0547">Nucleotide-binding</keyword>
<accession>A0A543E0F6</accession>
<feature type="domain" description="ABC transporter" evidence="11">
    <location>
        <begin position="339"/>
        <end position="573"/>
    </location>
</feature>
<comment type="similarity">
    <text evidence="9">Belongs to the ABC transporter superfamily. Lipid exporter (TC 3.A.1.106) family.</text>
</comment>
<proteinExistence type="inferred from homology"/>
<evidence type="ECO:0000313" key="14">
    <source>
        <dbReference type="Proteomes" id="UP000315677"/>
    </source>
</evidence>
<evidence type="ECO:0000256" key="8">
    <source>
        <dbReference type="ARBA" id="ARBA00023136"/>
    </source>
</evidence>
<dbReference type="EMBL" id="VFPA01000001">
    <property type="protein sequence ID" value="TQM15058.1"/>
    <property type="molecule type" value="Genomic_DNA"/>
</dbReference>
<dbReference type="Gene3D" id="1.20.1560.10">
    <property type="entry name" value="ABC transporter type 1, transmembrane domain"/>
    <property type="match status" value="2"/>
</dbReference>
<dbReference type="GO" id="GO:0005886">
    <property type="term" value="C:plasma membrane"/>
    <property type="evidence" value="ECO:0007669"/>
    <property type="project" value="UniProtKB-SubCell"/>
</dbReference>
<keyword evidence="7 10" id="KW-1133">Transmembrane helix</keyword>
<evidence type="ECO:0000256" key="1">
    <source>
        <dbReference type="ARBA" id="ARBA00004651"/>
    </source>
</evidence>
<name>A0A543E0F6_9PSEU</name>
<dbReference type="GO" id="GO:0015421">
    <property type="term" value="F:ABC-type oligopeptide transporter activity"/>
    <property type="evidence" value="ECO:0007669"/>
    <property type="project" value="TreeGrafter"/>
</dbReference>
<keyword evidence="8 10" id="KW-0472">Membrane</keyword>
<feature type="transmembrane region" description="Helical" evidence="10">
    <location>
        <begin position="729"/>
        <end position="747"/>
    </location>
</feature>
<dbReference type="GO" id="GO:0016887">
    <property type="term" value="F:ATP hydrolysis activity"/>
    <property type="evidence" value="ECO:0007669"/>
    <property type="project" value="InterPro"/>
</dbReference>
<dbReference type="Proteomes" id="UP000315677">
    <property type="component" value="Unassembled WGS sequence"/>
</dbReference>
<dbReference type="RefSeq" id="WP_170231245.1">
    <property type="nucleotide sequence ID" value="NZ_VFPA01000001.1"/>
</dbReference>
<dbReference type="InterPro" id="IPR003593">
    <property type="entry name" value="AAA+_ATPase"/>
</dbReference>